<accession>A0A017RYP5</accession>
<evidence type="ECO:0000313" key="2">
    <source>
        <dbReference type="EMBL" id="EYE89519.1"/>
    </source>
</evidence>
<dbReference type="RefSeq" id="WP_035377554.1">
    <property type="nucleotide sequence ID" value="NZ_AZQP01000003.1"/>
</dbReference>
<comment type="caution">
    <text evidence="2">The sequence shown here is derived from an EMBL/GenBank/DDBJ whole genome shotgun (WGS) entry which is preliminary data.</text>
</comment>
<reference evidence="2 3" key="1">
    <citation type="journal article" date="2014" name="Genome Announc.">
        <title>Draft Genome Sequence of Fervidicella metallireducens Strain AeBT, an Iron-Reducing Thermoanaerobe from the Great Artesian Basin.</title>
        <authorList>
            <person name="Patel B.K."/>
        </authorList>
    </citation>
    <scope>NUCLEOTIDE SEQUENCE [LARGE SCALE GENOMIC DNA]</scope>
    <source>
        <strain evidence="2 3">AeB</strain>
    </source>
</reference>
<dbReference type="SUPFAM" id="SSF101262">
    <property type="entry name" value="Methenyltetrahydrofolate cyclohydrolase-like"/>
    <property type="match status" value="1"/>
</dbReference>
<protein>
    <submittedName>
        <fullName evidence="2">Methenyltetrahydrofolate cyclohydrolase</fullName>
    </submittedName>
</protein>
<keyword evidence="3" id="KW-1185">Reference proteome</keyword>
<proteinExistence type="predicted"/>
<feature type="domain" description="Cyclodeaminase/cyclohydrolase" evidence="1">
    <location>
        <begin position="7"/>
        <end position="187"/>
    </location>
</feature>
<evidence type="ECO:0000313" key="3">
    <source>
        <dbReference type="Proteomes" id="UP000019681"/>
    </source>
</evidence>
<dbReference type="InterPro" id="IPR036178">
    <property type="entry name" value="Formintransfe-cycloase-like_sf"/>
</dbReference>
<keyword evidence="2" id="KW-0378">Hydrolase</keyword>
<name>A0A017RYP5_9CLOT</name>
<organism evidence="2 3">
    <name type="scientific">Fervidicella metallireducens AeB</name>
    <dbReference type="NCBI Taxonomy" id="1403537"/>
    <lineage>
        <taxon>Bacteria</taxon>
        <taxon>Bacillati</taxon>
        <taxon>Bacillota</taxon>
        <taxon>Clostridia</taxon>
        <taxon>Eubacteriales</taxon>
        <taxon>Clostridiaceae</taxon>
        <taxon>Fervidicella</taxon>
    </lineage>
</organism>
<dbReference type="Proteomes" id="UP000019681">
    <property type="component" value="Unassembled WGS sequence"/>
</dbReference>
<dbReference type="EMBL" id="AZQP01000003">
    <property type="protein sequence ID" value="EYE89519.1"/>
    <property type="molecule type" value="Genomic_DNA"/>
</dbReference>
<dbReference type="Pfam" id="PF04961">
    <property type="entry name" value="FTCD_C"/>
    <property type="match status" value="1"/>
</dbReference>
<sequence length="205" mass="22022">MLADMNVKEFLAQTASNSPVPGGGSIAALSAGAAAALTEMVANLTIGKKGYEDVTAEMEEVAKAAFRLRESFIEDIDRDSDAFNKVMDAFKLPKNTDEEKAARSAAIQENTKEAALVPLKVAKEAFSMMEHIEKVVEKGNKNAVTDGAVAAMMARTAVLSALYNVKINLGSIKDVEFVEKVSKEVNELETKVVEVEKNILAKVVL</sequence>
<dbReference type="InterPro" id="IPR007044">
    <property type="entry name" value="Cyclodeamin/CycHdrlase"/>
</dbReference>
<gene>
    <name evidence="2" type="ORF">Q428_01635</name>
</gene>
<dbReference type="STRING" id="1403537.Q428_01635"/>
<evidence type="ECO:0000259" key="1">
    <source>
        <dbReference type="Pfam" id="PF04961"/>
    </source>
</evidence>
<dbReference type="OrthoDB" id="7959174at2"/>
<dbReference type="GO" id="GO:0016787">
    <property type="term" value="F:hydrolase activity"/>
    <property type="evidence" value="ECO:0007669"/>
    <property type="project" value="UniProtKB-KW"/>
</dbReference>
<dbReference type="AlphaFoldDB" id="A0A017RYP5"/>
<dbReference type="Gene3D" id="1.20.120.680">
    <property type="entry name" value="Formiminotetrahydrofolate cyclodeaminase monomer, up-and-down helical bundle"/>
    <property type="match status" value="1"/>
</dbReference>